<evidence type="ECO:0000313" key="1">
    <source>
        <dbReference type="EMBL" id="CAG8671756.1"/>
    </source>
</evidence>
<proteinExistence type="predicted"/>
<keyword evidence="2" id="KW-1185">Reference proteome</keyword>
<accession>A0A9N9EEM9</accession>
<reference evidence="1" key="1">
    <citation type="submission" date="2021-06" db="EMBL/GenBank/DDBJ databases">
        <authorList>
            <person name="Kallberg Y."/>
            <person name="Tangrot J."/>
            <person name="Rosling A."/>
        </authorList>
    </citation>
    <scope>NUCLEOTIDE SEQUENCE</scope>
    <source>
        <strain evidence="1">CL551</strain>
    </source>
</reference>
<comment type="caution">
    <text evidence="1">The sequence shown here is derived from an EMBL/GenBank/DDBJ whole genome shotgun (WGS) entry which is preliminary data.</text>
</comment>
<name>A0A9N9EEM9_9GLOM</name>
<evidence type="ECO:0000313" key="2">
    <source>
        <dbReference type="Proteomes" id="UP000789342"/>
    </source>
</evidence>
<organism evidence="1 2">
    <name type="scientific">Acaulospora morrowiae</name>
    <dbReference type="NCBI Taxonomy" id="94023"/>
    <lineage>
        <taxon>Eukaryota</taxon>
        <taxon>Fungi</taxon>
        <taxon>Fungi incertae sedis</taxon>
        <taxon>Mucoromycota</taxon>
        <taxon>Glomeromycotina</taxon>
        <taxon>Glomeromycetes</taxon>
        <taxon>Diversisporales</taxon>
        <taxon>Acaulosporaceae</taxon>
        <taxon>Acaulospora</taxon>
    </lineage>
</organism>
<dbReference type="Proteomes" id="UP000789342">
    <property type="component" value="Unassembled WGS sequence"/>
</dbReference>
<dbReference type="EMBL" id="CAJVPV010012681">
    <property type="protein sequence ID" value="CAG8671756.1"/>
    <property type="molecule type" value="Genomic_DNA"/>
</dbReference>
<sequence>GGVRFCGQDQDMGTVTIMRPIAMISEDCGFVKVGLDAASLWWWYYHRRGSVIVVMAMTASRHSHQSCHAIAGGFLQSLGWGVSDSTLLPIR</sequence>
<protein>
    <submittedName>
        <fullName evidence="1">6926_t:CDS:1</fullName>
    </submittedName>
</protein>
<feature type="non-terminal residue" evidence="1">
    <location>
        <position position="1"/>
    </location>
</feature>
<dbReference type="AlphaFoldDB" id="A0A9N9EEM9"/>
<gene>
    <name evidence="1" type="ORF">AMORRO_LOCUS10852</name>
</gene>